<gene>
    <name evidence="1" type="ORF">KR50_29520</name>
</gene>
<dbReference type="CDD" id="cd11527">
    <property type="entry name" value="NTP-PPase_dUTPase"/>
    <property type="match status" value="1"/>
</dbReference>
<protein>
    <recommendedName>
        <fullName evidence="3">dUTPase</fullName>
    </recommendedName>
</protein>
<evidence type="ECO:0008006" key="3">
    <source>
        <dbReference type="Google" id="ProtNLM"/>
    </source>
</evidence>
<comment type="caution">
    <text evidence="1">The sequence shown here is derived from an EMBL/GenBank/DDBJ whole genome shotgun (WGS) entry which is preliminary data.</text>
</comment>
<organism evidence="1 2">
    <name type="scientific">Jeotgalibacillus campisalis</name>
    <dbReference type="NCBI Taxonomy" id="220754"/>
    <lineage>
        <taxon>Bacteria</taxon>
        <taxon>Bacillati</taxon>
        <taxon>Bacillota</taxon>
        <taxon>Bacilli</taxon>
        <taxon>Bacillales</taxon>
        <taxon>Caryophanaceae</taxon>
        <taxon>Jeotgalibacillus</taxon>
    </lineage>
</organism>
<keyword evidence="2" id="KW-1185">Reference proteome</keyword>
<dbReference type="InterPro" id="IPR016947">
    <property type="entry name" value="UCP030140"/>
</dbReference>
<dbReference type="EMBL" id="JXRR01000017">
    <property type="protein sequence ID" value="KIL46277.1"/>
    <property type="molecule type" value="Genomic_DNA"/>
</dbReference>
<accession>A0A0C2VBF3</accession>
<dbReference type="AlphaFoldDB" id="A0A0C2VBF3"/>
<dbReference type="PATRIC" id="fig|220754.4.peg.2964"/>
<reference evidence="1 2" key="1">
    <citation type="submission" date="2015-01" db="EMBL/GenBank/DDBJ databases">
        <title>Jeotgalibacillus campisalis genome sequencing.</title>
        <authorList>
            <person name="Goh K.M."/>
            <person name="Chan K.-G."/>
            <person name="Yaakop A.S."/>
            <person name="Ee R."/>
            <person name="Gan H.M."/>
            <person name="Chan C.S."/>
        </authorList>
    </citation>
    <scope>NUCLEOTIDE SEQUENCE [LARGE SCALE GENOMIC DNA]</scope>
    <source>
        <strain evidence="1 2">SF-57</strain>
    </source>
</reference>
<dbReference type="Pfam" id="PF08761">
    <property type="entry name" value="dUTPase_2"/>
    <property type="match status" value="1"/>
</dbReference>
<dbReference type="SUPFAM" id="SSF101386">
    <property type="entry name" value="all-alpha NTP pyrophosphatases"/>
    <property type="match status" value="1"/>
</dbReference>
<evidence type="ECO:0000313" key="1">
    <source>
        <dbReference type="EMBL" id="KIL46277.1"/>
    </source>
</evidence>
<dbReference type="PIRSF" id="PIRSF030140">
    <property type="entry name" value="UCP030140"/>
    <property type="match status" value="1"/>
</dbReference>
<dbReference type="OrthoDB" id="5506143at2"/>
<dbReference type="Gene3D" id="1.10.4010.10">
    <property type="entry name" value="Type II deoxyuridine triphosphatase"/>
    <property type="match status" value="1"/>
</dbReference>
<sequence>MEWTRLYDMQQQLDAFIEKEKNVENQDLFTKKIVALFVEVGELANETRCFKFWSEKDPSDKDVILEEYVDGIHFLLSLGIEKGFRFEGLKRSAEPTDLTDQFKALYGCIHEFAVQPSKRTYERTMAAYLDIGHTLEFTEEEVLQAYRDKNEINILRQQQGY</sequence>
<evidence type="ECO:0000313" key="2">
    <source>
        <dbReference type="Proteomes" id="UP000031972"/>
    </source>
</evidence>
<dbReference type="InterPro" id="IPR014871">
    <property type="entry name" value="dUTPase/dCTP_pyrophosphatase"/>
</dbReference>
<proteinExistence type="predicted"/>
<name>A0A0C2VBF3_9BACL</name>
<dbReference type="RefSeq" id="WP_041059981.1">
    <property type="nucleotide sequence ID" value="NZ_JXRR01000017.1"/>
</dbReference>
<dbReference type="Proteomes" id="UP000031972">
    <property type="component" value="Unassembled WGS sequence"/>
</dbReference>